<feature type="compositionally biased region" description="Basic and acidic residues" evidence="1">
    <location>
        <begin position="94"/>
        <end position="103"/>
    </location>
</feature>
<dbReference type="EMBL" id="NQVN01000015">
    <property type="protein sequence ID" value="PIO97707.1"/>
    <property type="molecule type" value="Genomic_DNA"/>
</dbReference>
<proteinExistence type="predicted"/>
<organism evidence="2 3">
    <name type="scientific">Pleomorphomonas carboxyditropha</name>
    <dbReference type="NCBI Taxonomy" id="2023338"/>
    <lineage>
        <taxon>Bacteria</taxon>
        <taxon>Pseudomonadati</taxon>
        <taxon>Pseudomonadota</taxon>
        <taxon>Alphaproteobacteria</taxon>
        <taxon>Hyphomicrobiales</taxon>
        <taxon>Pleomorphomonadaceae</taxon>
        <taxon>Pleomorphomonas</taxon>
    </lineage>
</organism>
<protein>
    <submittedName>
        <fullName evidence="2">Uncharacterized protein</fullName>
    </submittedName>
</protein>
<evidence type="ECO:0000313" key="3">
    <source>
        <dbReference type="Proteomes" id="UP000231070"/>
    </source>
</evidence>
<feature type="region of interest" description="Disordered" evidence="1">
    <location>
        <begin position="94"/>
        <end position="114"/>
    </location>
</feature>
<gene>
    <name evidence="2" type="ORF">CJ014_18670</name>
</gene>
<dbReference type="RefSeq" id="WP_100082013.1">
    <property type="nucleotide sequence ID" value="NZ_NQVN01000015.1"/>
</dbReference>
<dbReference type="Proteomes" id="UP000231070">
    <property type="component" value="Unassembled WGS sequence"/>
</dbReference>
<accession>A0A2G9WSL7</accession>
<evidence type="ECO:0000313" key="2">
    <source>
        <dbReference type="EMBL" id="PIO97707.1"/>
    </source>
</evidence>
<name>A0A2G9WSL7_9HYPH</name>
<sequence length="114" mass="13035">MMTVVQLALDPDRAARLLQQYDRDLMGLLGTFIEEISQEFIWDDRPIFRQRTIELMGEIIRLGSLPAISVESLHVRRRLPCLCTDILVLIREAGDGSPDRPMQREMPGGAEEEI</sequence>
<reference evidence="2 3" key="1">
    <citation type="submission" date="2017-08" db="EMBL/GenBank/DDBJ databases">
        <title>Pleomorphomonas carboxidotrophicus sp. nov., a new mesophilic hydrogenogenic carboxidotroph.</title>
        <authorList>
            <person name="Esquivel-Elizondo S."/>
            <person name="Krajmalnik-Brown R."/>
            <person name="Maldonado J."/>
        </authorList>
    </citation>
    <scope>NUCLEOTIDE SEQUENCE [LARGE SCALE GENOMIC DNA]</scope>
    <source>
        <strain evidence="2 3">SVCO-16</strain>
    </source>
</reference>
<evidence type="ECO:0000256" key="1">
    <source>
        <dbReference type="SAM" id="MobiDB-lite"/>
    </source>
</evidence>
<keyword evidence="3" id="KW-1185">Reference proteome</keyword>
<dbReference type="AlphaFoldDB" id="A0A2G9WSL7"/>
<comment type="caution">
    <text evidence="2">The sequence shown here is derived from an EMBL/GenBank/DDBJ whole genome shotgun (WGS) entry which is preliminary data.</text>
</comment>